<sequence length="405" mass="43347">MSGIRREVAVVGGGLTGWATAVGFAQAGFDTVLFAPSHAADRRSTALIGPSVDFIEGLGLGTDLRSVGQAMTTMRLVDDTRRLLRAPTVEFRASEIGRDAFGVNVMNADLMRLLRERAAQLGDRLTVVEDPILDVTPTQGAVVLRSAGLEVRADLAVGADGRNSVIRQSAAIALKTWAYPQSAVVLNFMHDRDHHSTSTEFHTRTGPFTQVPLPGRRSSLVWVEEPATADLLVDVHRGRLSCMVEERMHSILGAVEVEDGIQRFPLSGATVARMSGQRSALVGEAAHVFPPIGAQGLNLGLRDAADLVAIAAQHRDDPGSATMLREYETRRRADVASRTVAVDLLNRSLLTGFLPVQALRNVGLGLLSSSSALRRLVMREGTGPGLGFRRPFGNGRSISPGRDGV</sequence>
<dbReference type="PRINTS" id="PR00420">
    <property type="entry name" value="RNGMNOXGNASE"/>
</dbReference>
<evidence type="ECO:0000256" key="6">
    <source>
        <dbReference type="ARBA" id="ARBA00023002"/>
    </source>
</evidence>
<dbReference type="GO" id="GO:0004497">
    <property type="term" value="F:monooxygenase activity"/>
    <property type="evidence" value="ECO:0007669"/>
    <property type="project" value="UniProtKB-KW"/>
</dbReference>
<proteinExistence type="inferred from homology"/>
<dbReference type="Pfam" id="PF01494">
    <property type="entry name" value="FAD_binding_3"/>
    <property type="match status" value="1"/>
</dbReference>
<comment type="pathway">
    <text evidence="2">Cofactor biosynthesis; ubiquinone biosynthesis.</text>
</comment>
<evidence type="ECO:0000256" key="4">
    <source>
        <dbReference type="ARBA" id="ARBA00022630"/>
    </source>
</evidence>
<evidence type="ECO:0000259" key="8">
    <source>
        <dbReference type="Pfam" id="PF01494"/>
    </source>
</evidence>
<reference evidence="9 10" key="1">
    <citation type="submission" date="2020-08" db="EMBL/GenBank/DDBJ databases">
        <title>Genomic Encyclopedia of Type Strains, Phase IV (KMG-IV): sequencing the most valuable type-strain genomes for metagenomic binning, comparative biology and taxonomic classification.</title>
        <authorList>
            <person name="Goeker M."/>
        </authorList>
    </citation>
    <scope>NUCLEOTIDE SEQUENCE [LARGE SCALE GENOMIC DNA]</scope>
    <source>
        <strain evidence="9 10">DSM 102238</strain>
    </source>
</reference>
<dbReference type="GO" id="GO:0016705">
    <property type="term" value="F:oxidoreductase activity, acting on paired donors, with incorporation or reduction of molecular oxygen"/>
    <property type="evidence" value="ECO:0007669"/>
    <property type="project" value="InterPro"/>
</dbReference>
<gene>
    <name evidence="9" type="ORF">GGR04_004451</name>
</gene>
<comment type="caution">
    <text evidence="9">The sequence shown here is derived from an EMBL/GenBank/DDBJ whole genome shotgun (WGS) entry which is preliminary data.</text>
</comment>
<dbReference type="EMBL" id="JACIEK010000023">
    <property type="protein sequence ID" value="MBB4000573.1"/>
    <property type="molecule type" value="Genomic_DNA"/>
</dbReference>
<dbReference type="Gene3D" id="3.50.50.60">
    <property type="entry name" value="FAD/NAD(P)-binding domain"/>
    <property type="match status" value="2"/>
</dbReference>
<dbReference type="InterPro" id="IPR002938">
    <property type="entry name" value="FAD-bd"/>
</dbReference>
<keyword evidence="4" id="KW-0285">Flavoprotein</keyword>
<dbReference type="NCBIfam" id="TIGR01988">
    <property type="entry name" value="Ubi-OHases"/>
    <property type="match status" value="1"/>
</dbReference>
<keyword evidence="6 9" id="KW-0560">Oxidoreductase</keyword>
<protein>
    <submittedName>
        <fullName evidence="9">2-octaprenyl-6-methoxyphenol hydroxylase</fullName>
        <ecNumber evidence="9">1.14.13.-</ecNumber>
    </submittedName>
</protein>
<dbReference type="InterPro" id="IPR036188">
    <property type="entry name" value="FAD/NAD-bd_sf"/>
</dbReference>
<accession>A0A7W6MM82</accession>
<dbReference type="PANTHER" id="PTHR43876">
    <property type="entry name" value="UBIQUINONE BIOSYNTHESIS MONOOXYGENASE COQ6, MITOCHONDRIAL"/>
    <property type="match status" value="1"/>
</dbReference>
<dbReference type="EC" id="1.14.13.-" evidence="9"/>
<dbReference type="GO" id="GO:0006744">
    <property type="term" value="P:ubiquinone biosynthetic process"/>
    <property type="evidence" value="ECO:0007669"/>
    <property type="project" value="UniProtKB-UniPathway"/>
</dbReference>
<dbReference type="UniPathway" id="UPA00232"/>
<dbReference type="InterPro" id="IPR010971">
    <property type="entry name" value="UbiH/COQ6"/>
</dbReference>
<evidence type="ECO:0000256" key="2">
    <source>
        <dbReference type="ARBA" id="ARBA00004749"/>
    </source>
</evidence>
<evidence type="ECO:0000256" key="7">
    <source>
        <dbReference type="ARBA" id="ARBA00023033"/>
    </source>
</evidence>
<dbReference type="AlphaFoldDB" id="A0A7W6MM82"/>
<evidence type="ECO:0000256" key="1">
    <source>
        <dbReference type="ARBA" id="ARBA00001974"/>
    </source>
</evidence>
<keyword evidence="10" id="KW-1185">Reference proteome</keyword>
<keyword evidence="7" id="KW-0503">Monooxygenase</keyword>
<dbReference type="SUPFAM" id="SSF51905">
    <property type="entry name" value="FAD/NAD(P)-binding domain"/>
    <property type="match status" value="1"/>
</dbReference>
<dbReference type="RefSeq" id="WP_210291923.1">
    <property type="nucleotide sequence ID" value="NZ_JACIEK010000023.1"/>
</dbReference>
<dbReference type="NCBIfam" id="NF005691">
    <property type="entry name" value="PRK07494.1"/>
    <property type="match status" value="1"/>
</dbReference>
<evidence type="ECO:0000256" key="5">
    <source>
        <dbReference type="ARBA" id="ARBA00022827"/>
    </source>
</evidence>
<dbReference type="Proteomes" id="UP000542776">
    <property type="component" value="Unassembled WGS sequence"/>
</dbReference>
<keyword evidence="5" id="KW-0274">FAD</keyword>
<dbReference type="PANTHER" id="PTHR43876:SF7">
    <property type="entry name" value="UBIQUINONE BIOSYNTHESIS MONOOXYGENASE COQ6, MITOCHONDRIAL"/>
    <property type="match status" value="1"/>
</dbReference>
<evidence type="ECO:0000313" key="10">
    <source>
        <dbReference type="Proteomes" id="UP000542776"/>
    </source>
</evidence>
<evidence type="ECO:0000256" key="3">
    <source>
        <dbReference type="ARBA" id="ARBA00005349"/>
    </source>
</evidence>
<name>A0A7W6MM82_9HYPH</name>
<feature type="domain" description="FAD-binding" evidence="8">
    <location>
        <begin position="7"/>
        <end position="337"/>
    </location>
</feature>
<dbReference type="InterPro" id="IPR051205">
    <property type="entry name" value="UbiH/COQ6_monooxygenase"/>
</dbReference>
<organism evidence="9 10">
    <name type="scientific">Aureimonas pseudogalii</name>
    <dbReference type="NCBI Taxonomy" id="1744844"/>
    <lineage>
        <taxon>Bacteria</taxon>
        <taxon>Pseudomonadati</taxon>
        <taxon>Pseudomonadota</taxon>
        <taxon>Alphaproteobacteria</taxon>
        <taxon>Hyphomicrobiales</taxon>
        <taxon>Aurantimonadaceae</taxon>
        <taxon>Aureimonas</taxon>
    </lineage>
</organism>
<comment type="similarity">
    <text evidence="3">Belongs to the UbiH/COQ6 family.</text>
</comment>
<comment type="cofactor">
    <cofactor evidence="1">
        <name>FAD</name>
        <dbReference type="ChEBI" id="CHEBI:57692"/>
    </cofactor>
</comment>
<evidence type="ECO:0000313" key="9">
    <source>
        <dbReference type="EMBL" id="MBB4000573.1"/>
    </source>
</evidence>
<dbReference type="GO" id="GO:0071949">
    <property type="term" value="F:FAD binding"/>
    <property type="evidence" value="ECO:0007669"/>
    <property type="project" value="InterPro"/>
</dbReference>